<dbReference type="Gene3D" id="3.40.50.360">
    <property type="match status" value="1"/>
</dbReference>
<dbReference type="GO" id="GO:0009055">
    <property type="term" value="F:electron transfer activity"/>
    <property type="evidence" value="ECO:0007669"/>
    <property type="project" value="UniProtKB-UniRule"/>
</dbReference>
<comment type="caution">
    <text evidence="6">Lacks conserved residue(s) required for the propagation of feature annotation.</text>
</comment>
<dbReference type="EC" id="1.7.1.17" evidence="6"/>
<comment type="similarity">
    <text evidence="6">Belongs to the azoreductase type 1 family.</text>
</comment>
<feature type="binding site" evidence="6">
    <location>
        <begin position="16"/>
        <end position="18"/>
    </location>
    <ligand>
        <name>FMN</name>
        <dbReference type="ChEBI" id="CHEBI:58210"/>
    </ligand>
</feature>
<accession>A0A5C5VCX4</accession>
<dbReference type="PANTHER" id="PTHR43741">
    <property type="entry name" value="FMN-DEPENDENT NADH-AZOREDUCTASE 1"/>
    <property type="match status" value="1"/>
</dbReference>
<evidence type="ECO:0000256" key="3">
    <source>
        <dbReference type="ARBA" id="ARBA00023002"/>
    </source>
</evidence>
<reference evidence="8 9" key="1">
    <citation type="submission" date="2019-02" db="EMBL/GenBank/DDBJ databases">
        <title>Deep-cultivation of Planctomycetes and their phenomic and genomic characterization uncovers novel biology.</title>
        <authorList>
            <person name="Wiegand S."/>
            <person name="Jogler M."/>
            <person name="Boedeker C."/>
            <person name="Pinto D."/>
            <person name="Vollmers J."/>
            <person name="Rivas-Marin E."/>
            <person name="Kohn T."/>
            <person name="Peeters S.H."/>
            <person name="Heuer A."/>
            <person name="Rast P."/>
            <person name="Oberbeckmann S."/>
            <person name="Bunk B."/>
            <person name="Jeske O."/>
            <person name="Meyerdierks A."/>
            <person name="Storesund J.E."/>
            <person name="Kallscheuer N."/>
            <person name="Luecker S."/>
            <person name="Lage O.M."/>
            <person name="Pohl T."/>
            <person name="Merkel B.J."/>
            <person name="Hornburger P."/>
            <person name="Mueller R.-W."/>
            <person name="Bruemmer F."/>
            <person name="Labrenz M."/>
            <person name="Spormann A.M."/>
            <person name="Op Den Camp H."/>
            <person name="Overmann J."/>
            <person name="Amann R."/>
            <person name="Jetten M.S.M."/>
            <person name="Mascher T."/>
            <person name="Medema M.H."/>
            <person name="Devos D.P."/>
            <person name="Kaster A.-K."/>
            <person name="Ovreas L."/>
            <person name="Rohde M."/>
            <person name="Galperin M.Y."/>
            <person name="Jogler C."/>
        </authorList>
    </citation>
    <scope>NUCLEOTIDE SEQUENCE [LARGE SCALE GENOMIC DNA]</scope>
    <source>
        <strain evidence="8 9">KOR34</strain>
    </source>
</reference>
<sequence length="208" mass="22736">MAKLLHIESSPRKERSSSIATTRELLDAYRAANPHDEVETWDLWAEPLPELDGPAIEASYLQKRGGELNPAQQAGWDALQAAFDRFASADKYVFSVPMWNFGVPYKFKQFVDVVTQSGLAFRFTPEGGYEGLLTGRPAAVVYASGGEYATPQMQALDHQQPYVDLWLGFVGVTDVRTIKVAPTASDPESVEAAKQQAAAQARTVGATL</sequence>
<name>A0A5C5VCX4_9BACT</name>
<dbReference type="PANTHER" id="PTHR43741:SF4">
    <property type="entry name" value="FMN-DEPENDENT NADH:QUINONE OXIDOREDUCTASE"/>
    <property type="match status" value="1"/>
</dbReference>
<dbReference type="EMBL" id="SIHJ01000001">
    <property type="protein sequence ID" value="TWT35719.1"/>
    <property type="molecule type" value="Genomic_DNA"/>
</dbReference>
<dbReference type="Pfam" id="PF02525">
    <property type="entry name" value="Flavodoxin_2"/>
    <property type="match status" value="1"/>
</dbReference>
<comment type="function">
    <text evidence="6">Also exhibits azoreductase activity. Catalyzes the reductive cleavage of the azo bond in aromatic azo compounds to the corresponding amines.</text>
</comment>
<keyword evidence="1 6" id="KW-0285">Flavoprotein</keyword>
<dbReference type="SUPFAM" id="SSF52218">
    <property type="entry name" value="Flavoproteins"/>
    <property type="match status" value="1"/>
</dbReference>
<dbReference type="Proteomes" id="UP000316714">
    <property type="component" value="Unassembled WGS sequence"/>
</dbReference>
<dbReference type="AlphaFoldDB" id="A0A5C5VCX4"/>
<dbReference type="RefSeq" id="WP_146562092.1">
    <property type="nucleotide sequence ID" value="NZ_SIHJ01000001.1"/>
</dbReference>
<dbReference type="InterPro" id="IPR023048">
    <property type="entry name" value="NADH:quinone_OxRdtase_FMN_depd"/>
</dbReference>
<dbReference type="HAMAP" id="MF_01216">
    <property type="entry name" value="Azoreductase_type1"/>
    <property type="match status" value="1"/>
</dbReference>
<dbReference type="GO" id="GO:0016652">
    <property type="term" value="F:oxidoreductase activity, acting on NAD(P)H as acceptor"/>
    <property type="evidence" value="ECO:0007669"/>
    <property type="project" value="UniProtKB-UniRule"/>
</dbReference>
<evidence type="ECO:0000313" key="9">
    <source>
        <dbReference type="Proteomes" id="UP000316714"/>
    </source>
</evidence>
<comment type="catalytic activity">
    <reaction evidence="6">
        <text>2 a quinone + NADH + H(+) = 2 a 1,4-benzosemiquinone + NAD(+)</text>
        <dbReference type="Rhea" id="RHEA:65952"/>
        <dbReference type="ChEBI" id="CHEBI:15378"/>
        <dbReference type="ChEBI" id="CHEBI:57540"/>
        <dbReference type="ChEBI" id="CHEBI:57945"/>
        <dbReference type="ChEBI" id="CHEBI:132124"/>
        <dbReference type="ChEBI" id="CHEBI:134225"/>
    </reaction>
</comment>
<comment type="cofactor">
    <cofactor evidence="6">
        <name>FMN</name>
        <dbReference type="ChEBI" id="CHEBI:58210"/>
    </cofactor>
    <text evidence="6">Binds 1 FMN per subunit.</text>
</comment>
<dbReference type="GO" id="GO:0016655">
    <property type="term" value="F:oxidoreductase activity, acting on NAD(P)H, quinone or similar compound as acceptor"/>
    <property type="evidence" value="ECO:0007669"/>
    <property type="project" value="InterPro"/>
</dbReference>
<evidence type="ECO:0000256" key="1">
    <source>
        <dbReference type="ARBA" id="ARBA00022630"/>
    </source>
</evidence>
<feature type="binding site" evidence="6">
    <location>
        <begin position="98"/>
        <end position="101"/>
    </location>
    <ligand>
        <name>FMN</name>
        <dbReference type="ChEBI" id="CHEBI:58210"/>
    </ligand>
</feature>
<dbReference type="OrthoDB" id="9805013at2"/>
<dbReference type="EC" id="1.6.5.-" evidence="6"/>
<evidence type="ECO:0000313" key="8">
    <source>
        <dbReference type="EMBL" id="TWT35719.1"/>
    </source>
</evidence>
<dbReference type="InterPro" id="IPR003680">
    <property type="entry name" value="Flavodoxin_fold"/>
</dbReference>
<dbReference type="GO" id="GO:0010181">
    <property type="term" value="F:FMN binding"/>
    <property type="evidence" value="ECO:0007669"/>
    <property type="project" value="UniProtKB-UniRule"/>
</dbReference>
<organism evidence="8 9">
    <name type="scientific">Posidoniimonas corsicana</name>
    <dbReference type="NCBI Taxonomy" id="1938618"/>
    <lineage>
        <taxon>Bacteria</taxon>
        <taxon>Pseudomonadati</taxon>
        <taxon>Planctomycetota</taxon>
        <taxon>Planctomycetia</taxon>
        <taxon>Pirellulales</taxon>
        <taxon>Lacipirellulaceae</taxon>
        <taxon>Posidoniimonas</taxon>
    </lineage>
</organism>
<comment type="catalytic activity">
    <reaction evidence="5">
        <text>N,N-dimethyl-1,4-phenylenediamine + anthranilate + 2 NAD(+) = 2-(4-dimethylaminophenyl)diazenylbenzoate + 2 NADH + 2 H(+)</text>
        <dbReference type="Rhea" id="RHEA:55872"/>
        <dbReference type="ChEBI" id="CHEBI:15378"/>
        <dbReference type="ChEBI" id="CHEBI:15783"/>
        <dbReference type="ChEBI" id="CHEBI:16567"/>
        <dbReference type="ChEBI" id="CHEBI:57540"/>
        <dbReference type="ChEBI" id="CHEBI:57945"/>
        <dbReference type="ChEBI" id="CHEBI:71579"/>
        <dbReference type="EC" id="1.7.1.17"/>
    </reaction>
    <physiologicalReaction direction="right-to-left" evidence="5">
        <dbReference type="Rhea" id="RHEA:55874"/>
    </physiologicalReaction>
</comment>
<feature type="binding site" evidence="6">
    <location>
        <position position="10"/>
    </location>
    <ligand>
        <name>FMN</name>
        <dbReference type="ChEBI" id="CHEBI:58210"/>
    </ligand>
</feature>
<keyword evidence="4 6" id="KW-0520">NAD</keyword>
<comment type="subunit">
    <text evidence="6">Homodimer.</text>
</comment>
<keyword evidence="2 6" id="KW-0288">FMN</keyword>
<proteinExistence type="inferred from homology"/>
<evidence type="ECO:0000256" key="5">
    <source>
        <dbReference type="ARBA" id="ARBA00048542"/>
    </source>
</evidence>
<dbReference type="InterPro" id="IPR029039">
    <property type="entry name" value="Flavoprotein-like_sf"/>
</dbReference>
<comment type="function">
    <text evidence="6">Quinone reductase that provides resistance to thiol-specific stress caused by electrophilic quinones.</text>
</comment>
<comment type="caution">
    <text evidence="8">The sequence shown here is derived from an EMBL/GenBank/DDBJ whole genome shotgun (WGS) entry which is preliminary data.</text>
</comment>
<evidence type="ECO:0000256" key="2">
    <source>
        <dbReference type="ARBA" id="ARBA00022643"/>
    </source>
</evidence>
<evidence type="ECO:0000256" key="4">
    <source>
        <dbReference type="ARBA" id="ARBA00023027"/>
    </source>
</evidence>
<keyword evidence="3 6" id="KW-0560">Oxidoreductase</keyword>
<dbReference type="InterPro" id="IPR050104">
    <property type="entry name" value="FMN-dep_NADH:Q_OxRdtase_AzoR1"/>
</dbReference>
<evidence type="ECO:0000256" key="6">
    <source>
        <dbReference type="HAMAP-Rule" id="MF_01216"/>
    </source>
</evidence>
<gene>
    <name evidence="8" type="primary">azoR2</name>
    <name evidence="6" type="synonym">azoR</name>
    <name evidence="8" type="ORF">KOR34_06130</name>
</gene>
<keyword evidence="9" id="KW-1185">Reference proteome</keyword>
<feature type="domain" description="Flavodoxin-like fold" evidence="7">
    <location>
        <begin position="3"/>
        <end position="202"/>
    </location>
</feature>
<protein>
    <recommendedName>
        <fullName evidence="6">FMN dependent NADH:quinone oxidoreductase</fullName>
        <ecNumber evidence="6">1.6.5.-</ecNumber>
    </recommendedName>
    <alternativeName>
        <fullName evidence="6">Azo-dye reductase</fullName>
    </alternativeName>
    <alternativeName>
        <fullName evidence="6">FMN-dependent NADH-azo compound oxidoreductase</fullName>
    </alternativeName>
    <alternativeName>
        <fullName evidence="6">FMN-dependent NADH-azoreductase</fullName>
        <ecNumber evidence="6">1.7.1.17</ecNumber>
    </alternativeName>
</protein>
<evidence type="ECO:0000259" key="7">
    <source>
        <dbReference type="Pfam" id="PF02525"/>
    </source>
</evidence>